<organism evidence="2 3">
    <name type="scientific">Halioxenophilus aromaticivorans</name>
    <dbReference type="NCBI Taxonomy" id="1306992"/>
    <lineage>
        <taxon>Bacteria</taxon>
        <taxon>Pseudomonadati</taxon>
        <taxon>Pseudomonadota</taxon>
        <taxon>Gammaproteobacteria</taxon>
        <taxon>Alteromonadales</taxon>
        <taxon>Alteromonadaceae</taxon>
        <taxon>Halioxenophilus</taxon>
    </lineage>
</organism>
<dbReference type="Proteomes" id="UP001409585">
    <property type="component" value="Unassembled WGS sequence"/>
</dbReference>
<keyword evidence="3" id="KW-1185">Reference proteome</keyword>
<protein>
    <submittedName>
        <fullName evidence="2">Uncharacterized protein</fullName>
    </submittedName>
</protein>
<feature type="transmembrane region" description="Helical" evidence="1">
    <location>
        <begin position="20"/>
        <end position="37"/>
    </location>
</feature>
<gene>
    <name evidence="2" type="ORF">GCM10025791_45720</name>
</gene>
<comment type="caution">
    <text evidence="2">The sequence shown here is derived from an EMBL/GenBank/DDBJ whole genome shotgun (WGS) entry which is preliminary data.</text>
</comment>
<keyword evidence="1" id="KW-0812">Transmembrane</keyword>
<proteinExistence type="predicted"/>
<dbReference type="AlphaFoldDB" id="A0AAV3U924"/>
<dbReference type="EMBL" id="BAABLX010000078">
    <property type="protein sequence ID" value="GAA4959542.1"/>
    <property type="molecule type" value="Genomic_DNA"/>
</dbReference>
<evidence type="ECO:0000313" key="2">
    <source>
        <dbReference type="EMBL" id="GAA4959542.1"/>
    </source>
</evidence>
<keyword evidence="1" id="KW-0472">Membrane</keyword>
<name>A0AAV3U924_9ALTE</name>
<reference evidence="3" key="1">
    <citation type="journal article" date="2019" name="Int. J. Syst. Evol. Microbiol.">
        <title>The Global Catalogue of Microorganisms (GCM) 10K type strain sequencing project: providing services to taxonomists for standard genome sequencing and annotation.</title>
        <authorList>
            <consortium name="The Broad Institute Genomics Platform"/>
            <consortium name="The Broad Institute Genome Sequencing Center for Infectious Disease"/>
            <person name="Wu L."/>
            <person name="Ma J."/>
        </authorList>
    </citation>
    <scope>NUCLEOTIDE SEQUENCE [LARGE SCALE GENOMIC DNA]</scope>
    <source>
        <strain evidence="3">JCM 19134</strain>
    </source>
</reference>
<sequence>MQFKFAPHTNAKITNGLPVAQALVLMCVIALLALWTGGEKKPIITQIVRLGDVAGSAQLDFNRAEAGWSELSWSRDGRLLIDNRTEPALSALVETMVAADSLLKSQRISILLEKQFGQRRGQQVVTLVNQLVAFKKREQAWLSRNADQTPPPFAELMALQDEAFGADVAAQLFAGQRQVMQVILNSQSAPALQGNQR</sequence>
<keyword evidence="1" id="KW-1133">Transmembrane helix</keyword>
<evidence type="ECO:0000256" key="1">
    <source>
        <dbReference type="SAM" id="Phobius"/>
    </source>
</evidence>
<dbReference type="RefSeq" id="WP_345427696.1">
    <property type="nucleotide sequence ID" value="NZ_AP031496.1"/>
</dbReference>
<evidence type="ECO:0000313" key="3">
    <source>
        <dbReference type="Proteomes" id="UP001409585"/>
    </source>
</evidence>
<accession>A0AAV3U924</accession>